<protein>
    <submittedName>
        <fullName evidence="3">PAS domain S-box-containing protein</fullName>
    </submittedName>
</protein>
<feature type="non-terminal residue" evidence="3">
    <location>
        <position position="268"/>
    </location>
</feature>
<feature type="transmembrane region" description="Helical" evidence="1">
    <location>
        <begin position="67"/>
        <end position="97"/>
    </location>
</feature>
<reference evidence="3 4" key="1">
    <citation type="submission" date="2018-02" db="EMBL/GenBank/DDBJ databases">
        <title>Genomic Encyclopedia of Archaeal and Bacterial Type Strains, Phase II (KMG-II): from individual species to whole genera.</title>
        <authorList>
            <person name="Goeker M."/>
        </authorList>
    </citation>
    <scope>NUCLEOTIDE SEQUENCE [LARGE SCALE GENOMIC DNA]</scope>
    <source>
        <strain evidence="3 4">DSM 22857</strain>
    </source>
</reference>
<dbReference type="EMBL" id="PTJD01000003">
    <property type="protein sequence ID" value="PPK97471.1"/>
    <property type="molecule type" value="Genomic_DNA"/>
</dbReference>
<dbReference type="CDD" id="cd00130">
    <property type="entry name" value="PAS"/>
    <property type="match status" value="1"/>
</dbReference>
<evidence type="ECO:0000259" key="2">
    <source>
        <dbReference type="PROSITE" id="PS50112"/>
    </source>
</evidence>
<name>A0A2S6ITH9_9ACTN</name>
<dbReference type="InterPro" id="IPR000014">
    <property type="entry name" value="PAS"/>
</dbReference>
<dbReference type="NCBIfam" id="TIGR00229">
    <property type="entry name" value="sensory_box"/>
    <property type="match status" value="1"/>
</dbReference>
<keyword evidence="1" id="KW-1133">Transmembrane helix</keyword>
<evidence type="ECO:0000256" key="1">
    <source>
        <dbReference type="SAM" id="Phobius"/>
    </source>
</evidence>
<dbReference type="Proteomes" id="UP000239485">
    <property type="component" value="Unassembled WGS sequence"/>
</dbReference>
<gene>
    <name evidence="3" type="ORF">CLV92_1031</name>
</gene>
<feature type="domain" description="PAS" evidence="2">
    <location>
        <begin position="177"/>
        <end position="247"/>
    </location>
</feature>
<dbReference type="Gene3D" id="3.30.450.20">
    <property type="entry name" value="PAS domain"/>
    <property type="match status" value="1"/>
</dbReference>
<keyword evidence="4" id="KW-1185">Reference proteome</keyword>
<feature type="transmembrane region" description="Helical" evidence="1">
    <location>
        <begin position="29"/>
        <end position="46"/>
    </location>
</feature>
<dbReference type="InterPro" id="IPR013655">
    <property type="entry name" value="PAS_fold_3"/>
</dbReference>
<accession>A0A2S6ITH9</accession>
<dbReference type="SMART" id="SM00091">
    <property type="entry name" value="PAS"/>
    <property type="match status" value="1"/>
</dbReference>
<comment type="caution">
    <text evidence="3">The sequence shown here is derived from an EMBL/GenBank/DDBJ whole genome shotgun (WGS) entry which is preliminary data.</text>
</comment>
<organism evidence="3 4">
    <name type="scientific">Kineococcus xinjiangensis</name>
    <dbReference type="NCBI Taxonomy" id="512762"/>
    <lineage>
        <taxon>Bacteria</taxon>
        <taxon>Bacillati</taxon>
        <taxon>Actinomycetota</taxon>
        <taxon>Actinomycetes</taxon>
        <taxon>Kineosporiales</taxon>
        <taxon>Kineosporiaceae</taxon>
        <taxon>Kineococcus</taxon>
    </lineage>
</organism>
<dbReference type="PROSITE" id="PS50112">
    <property type="entry name" value="PAS"/>
    <property type="match status" value="1"/>
</dbReference>
<keyword evidence="1" id="KW-0812">Transmembrane</keyword>
<evidence type="ECO:0000313" key="4">
    <source>
        <dbReference type="Proteomes" id="UP000239485"/>
    </source>
</evidence>
<keyword evidence="1" id="KW-0472">Membrane</keyword>
<proteinExistence type="predicted"/>
<dbReference type="SUPFAM" id="SSF55785">
    <property type="entry name" value="PYP-like sensor domain (PAS domain)"/>
    <property type="match status" value="1"/>
</dbReference>
<evidence type="ECO:0000313" key="3">
    <source>
        <dbReference type="EMBL" id="PPK97471.1"/>
    </source>
</evidence>
<dbReference type="InterPro" id="IPR035965">
    <property type="entry name" value="PAS-like_dom_sf"/>
</dbReference>
<dbReference type="AlphaFoldDB" id="A0A2S6ITH9"/>
<dbReference type="Pfam" id="PF08447">
    <property type="entry name" value="PAS_3"/>
    <property type="match status" value="1"/>
</dbReference>
<sequence length="268" mass="28288">MVAGALTAVLVLPLGWLLAQHGLMVLPLWVFVLACALLGVGSQSRYHRWLGGPGMDRRHTLRVAVSLSLTAVVNAAVGTGFLLPLSAVITGAVHIGWSSGRTWRPVAVTTGVLLVVQAALLESGVLHSPLPVATAHVLTALTAATGLQALLHVARTADQRLAALAELGTALTELRSAEAWFRALVQDSHEVLATIRPDGTLSYVSPSASTAWGTDAQALRGTDFLDLLHPEDVLEAHARFSQCLEAGGAEPVRAEVRLRVAAGEHRWM</sequence>